<dbReference type="Pfam" id="PF02935">
    <property type="entry name" value="COX7C"/>
    <property type="match status" value="1"/>
</dbReference>
<evidence type="ECO:0000313" key="12">
    <source>
        <dbReference type="Proteomes" id="UP000757232"/>
    </source>
</evidence>
<dbReference type="InterPro" id="IPR036636">
    <property type="entry name" value="COX7C/Cox8_sf"/>
</dbReference>
<evidence type="ECO:0000256" key="4">
    <source>
        <dbReference type="ARBA" id="ARBA00022692"/>
    </source>
</evidence>
<comment type="function">
    <text evidence="10">Component of the cytochrome c oxidase, the last enzyme in the mitochondrial electron transport chain which drives oxidative phosphorylation. The respiratory chain contains 3 multisubunit complexes succinate dehydrogenase (complex II, CII), ubiquinol-cytochrome c oxidoreductase (cytochrome b-c1 complex, complex III, CIII) and cytochrome c oxidase (complex IV, CIV), that cooperate to transfer electrons derived from NADH and succinate to molecular oxygen, creating an electrochemical gradient over the inner membrane that drives transmembrane transport and the ATP synthase. Cytochrome c oxidase is the component of the respiratory chain that catalyzes the reduction of oxygen to water. Electrons originating from reduced cytochrome c in the intermembrane space (IMS) are transferred via the dinuclear copper A center (CU(A)) of subunit 2 and heme A of subunit 1 to the active site in subunit 1, a binuclear center (BNC) formed by heme A3 and copper B (CU(B)). The BNC reduces molecular oxygen to 2 water molecules using 4 electrons from cytochrome c in the IMS and 4 protons from the mitochondrial matrix.</text>
</comment>
<dbReference type="PANTHER" id="PTHR13313:SF0">
    <property type="entry name" value="CYTOCHROME C OXIDASE SUBUNIT 7C, MITOCHONDRIAL"/>
    <property type="match status" value="1"/>
</dbReference>
<keyword evidence="6 10" id="KW-0809">Transit peptide</keyword>
<keyword evidence="9 10" id="KW-0472">Membrane</keyword>
<dbReference type="GO" id="GO:0006123">
    <property type="term" value="P:mitochondrial electron transport, cytochrome c to oxygen"/>
    <property type="evidence" value="ECO:0007669"/>
    <property type="project" value="UniProtKB-UniRule"/>
</dbReference>
<reference evidence="11" key="1">
    <citation type="submission" date="2016-06" db="EMBL/GenBank/DDBJ databases">
        <title>Draft Genome sequence of the fungus Inonotus baumii.</title>
        <authorList>
            <person name="Zhu H."/>
            <person name="Lin W."/>
        </authorList>
    </citation>
    <scope>NUCLEOTIDE SEQUENCE</scope>
    <source>
        <strain evidence="11">821</strain>
    </source>
</reference>
<comment type="similarity">
    <text evidence="3 10">Belongs to the cytochrome c oxidase VIIc family.</text>
</comment>
<dbReference type="Gene3D" id="4.10.49.10">
    <property type="entry name" value="Cytochrome c oxidase subunit VIIc"/>
    <property type="match status" value="1"/>
</dbReference>
<evidence type="ECO:0000256" key="3">
    <source>
        <dbReference type="ARBA" id="ARBA00010514"/>
    </source>
</evidence>
<name>A0A9Q5HT67_SANBA</name>
<proteinExistence type="inferred from homology"/>
<keyword evidence="5 10" id="KW-0999">Mitochondrion inner membrane</keyword>
<keyword evidence="8 10" id="KW-0496">Mitochondrion</keyword>
<dbReference type="EMBL" id="LNZH02000209">
    <property type="protein sequence ID" value="OCB85542.1"/>
    <property type="molecule type" value="Genomic_DNA"/>
</dbReference>
<keyword evidence="12" id="KW-1185">Reference proteome</keyword>
<evidence type="ECO:0000256" key="10">
    <source>
        <dbReference type="RuleBase" id="RU368123"/>
    </source>
</evidence>
<evidence type="ECO:0000256" key="5">
    <source>
        <dbReference type="ARBA" id="ARBA00022792"/>
    </source>
</evidence>
<keyword evidence="4 10" id="KW-0812">Transmembrane</keyword>
<comment type="subcellular location">
    <subcellularLocation>
        <location evidence="1 10">Mitochondrion inner membrane</location>
        <topology evidence="1 10">Single-pass membrane protein</topology>
    </subcellularLocation>
</comment>
<accession>A0A9Q5HT67</accession>
<organism evidence="11 12">
    <name type="scientific">Sanghuangporus baumii</name>
    <name type="common">Phellinus baumii</name>
    <dbReference type="NCBI Taxonomy" id="108892"/>
    <lineage>
        <taxon>Eukaryota</taxon>
        <taxon>Fungi</taxon>
        <taxon>Dikarya</taxon>
        <taxon>Basidiomycota</taxon>
        <taxon>Agaricomycotina</taxon>
        <taxon>Agaricomycetes</taxon>
        <taxon>Hymenochaetales</taxon>
        <taxon>Hymenochaetaceae</taxon>
        <taxon>Sanghuangporus</taxon>
    </lineage>
</organism>
<dbReference type="Proteomes" id="UP000757232">
    <property type="component" value="Unassembled WGS sequence"/>
</dbReference>
<evidence type="ECO:0000256" key="7">
    <source>
        <dbReference type="ARBA" id="ARBA00022989"/>
    </source>
</evidence>
<evidence type="ECO:0000313" key="11">
    <source>
        <dbReference type="EMBL" id="OCB85542.1"/>
    </source>
</evidence>
<evidence type="ECO:0000256" key="2">
    <source>
        <dbReference type="ARBA" id="ARBA00004673"/>
    </source>
</evidence>
<sequence>MSLLRASAALPRVRAGMLARQVRGIHIENAVRHNMPFGYTSKPKFALFFWGLSGTLFAAPFIVAKYQMIKSGHA</sequence>
<gene>
    <name evidence="11" type="ORF">A7U60_g7552</name>
</gene>
<comment type="subunit">
    <text evidence="10">Component of the cytochrome c oxidase (complex IV, CIV), a multisubunit enzyme composed of a catalytic core of 3 subunits and several supernumerary subunits. The complex exists as a monomer or a dimer and forms supercomplexes (SCs) in the inner mitochondrial membrane with ubiquinol-cytochrome c oxidoreductase (cytochrome b-c1 complex, complex III, CIII).</text>
</comment>
<dbReference type="GO" id="GO:0045277">
    <property type="term" value="C:respiratory chain complex IV"/>
    <property type="evidence" value="ECO:0007669"/>
    <property type="project" value="UniProtKB-UniRule"/>
</dbReference>
<dbReference type="InterPro" id="IPR004202">
    <property type="entry name" value="COX7C/Cox8"/>
</dbReference>
<dbReference type="GO" id="GO:0005743">
    <property type="term" value="C:mitochondrial inner membrane"/>
    <property type="evidence" value="ECO:0007669"/>
    <property type="project" value="UniProtKB-SubCell"/>
</dbReference>
<dbReference type="SUPFAM" id="SSF81427">
    <property type="entry name" value="Mitochondrial cytochrome c oxidase subunit VIIc (aka VIIIa)"/>
    <property type="match status" value="1"/>
</dbReference>
<dbReference type="PANTHER" id="PTHR13313">
    <property type="entry name" value="CYTOCHROME C OXIDASE SUBUNIT VIIC"/>
    <property type="match status" value="1"/>
</dbReference>
<evidence type="ECO:0000256" key="1">
    <source>
        <dbReference type="ARBA" id="ARBA00004434"/>
    </source>
</evidence>
<keyword evidence="7 10" id="KW-1133">Transmembrane helix</keyword>
<dbReference type="AlphaFoldDB" id="A0A9Q5HT67"/>
<comment type="caution">
    <text evidence="11">The sequence shown here is derived from an EMBL/GenBank/DDBJ whole genome shotgun (WGS) entry which is preliminary data.</text>
</comment>
<evidence type="ECO:0000256" key="8">
    <source>
        <dbReference type="ARBA" id="ARBA00023128"/>
    </source>
</evidence>
<evidence type="ECO:0000256" key="9">
    <source>
        <dbReference type="ARBA" id="ARBA00023136"/>
    </source>
</evidence>
<feature type="transmembrane region" description="Helical" evidence="10">
    <location>
        <begin position="45"/>
        <end position="64"/>
    </location>
</feature>
<comment type="pathway">
    <text evidence="2 10">Energy metabolism; oxidative phosphorylation.</text>
</comment>
<protein>
    <recommendedName>
        <fullName evidence="10">Cytochrome c oxidase subunit 8, mitochondrial</fullName>
    </recommendedName>
    <alternativeName>
        <fullName evidence="10">Cytochrome c oxidase polypeptide VIII</fullName>
    </alternativeName>
</protein>
<evidence type="ECO:0000256" key="6">
    <source>
        <dbReference type="ARBA" id="ARBA00022946"/>
    </source>
</evidence>